<dbReference type="Gene3D" id="3.40.830.10">
    <property type="entry name" value="LigB-like"/>
    <property type="match status" value="1"/>
</dbReference>
<dbReference type="GO" id="GO:0008198">
    <property type="term" value="F:ferrous iron binding"/>
    <property type="evidence" value="ECO:0007669"/>
    <property type="project" value="InterPro"/>
</dbReference>
<dbReference type="EMBL" id="RCHS01000794">
    <property type="protein sequence ID" value="RMX56820.1"/>
    <property type="molecule type" value="Genomic_DNA"/>
</dbReference>
<sequence>MFASILVVIFILKSFYVIRVDSVVIGAFVMPHGGIALDPRYFNTTNATAKAQAWLVHDASKQVGKQIDDLKPDTIVLSTPHGIAAPEDFIFYLSPRGFGFSDTDNCACPPCCYNLSVAMDSKGSENLVRILKDENEKVSYLSAFGPPGNEDFPFPLRWGEVVPLYFTKSVLGQPSKVIILSQPSRRYTESVEMIPELHHLGESLFEILQSQLEKIVVIISADLAHTHLKSGPYGFSTAAKPFDKACGAWVSTQDSEKLVVEAASYVEKALSCGFTGLVMLDGMLKASPFTWESRLLANYHPSYYGMMLASFLPR</sequence>
<organism evidence="3 4">
    <name type="scientific">Pocillopora damicornis</name>
    <name type="common">Cauliflower coral</name>
    <name type="synonym">Millepora damicornis</name>
    <dbReference type="NCBI Taxonomy" id="46731"/>
    <lineage>
        <taxon>Eukaryota</taxon>
        <taxon>Metazoa</taxon>
        <taxon>Cnidaria</taxon>
        <taxon>Anthozoa</taxon>
        <taxon>Hexacorallia</taxon>
        <taxon>Scleractinia</taxon>
        <taxon>Astrocoeniina</taxon>
        <taxon>Pocilloporidae</taxon>
        <taxon>Pocillopora</taxon>
    </lineage>
</organism>
<name>A0A3M6UT61_POCDA</name>
<dbReference type="GO" id="GO:0016702">
    <property type="term" value="F:oxidoreductase activity, acting on single donors with incorporation of molecular oxygen, incorporation of two atoms of oxygen"/>
    <property type="evidence" value="ECO:0007669"/>
    <property type="project" value="UniProtKB-ARBA"/>
</dbReference>
<evidence type="ECO:0000313" key="4">
    <source>
        <dbReference type="Proteomes" id="UP000275408"/>
    </source>
</evidence>
<feature type="chain" id="PRO_5018002352" description="Extradiol ring-cleavage dioxygenase class III enzyme subunit B domain-containing protein" evidence="1">
    <location>
        <begin position="23"/>
        <end position="314"/>
    </location>
</feature>
<gene>
    <name evidence="3" type="ORF">pdam_00009943</name>
</gene>
<keyword evidence="1" id="KW-0732">Signal</keyword>
<evidence type="ECO:0000259" key="2">
    <source>
        <dbReference type="Pfam" id="PF02900"/>
    </source>
</evidence>
<dbReference type="Pfam" id="PF02900">
    <property type="entry name" value="LigB"/>
    <property type="match status" value="1"/>
</dbReference>
<proteinExistence type="predicted"/>
<reference evidence="3 4" key="1">
    <citation type="journal article" date="2018" name="Sci. Rep.">
        <title>Comparative analysis of the Pocillopora damicornis genome highlights role of immune system in coral evolution.</title>
        <authorList>
            <person name="Cunning R."/>
            <person name="Bay R.A."/>
            <person name="Gillette P."/>
            <person name="Baker A.C."/>
            <person name="Traylor-Knowles N."/>
        </authorList>
    </citation>
    <scope>NUCLEOTIDE SEQUENCE [LARGE SCALE GENOMIC DNA]</scope>
    <source>
        <strain evidence="3">RSMAS</strain>
        <tissue evidence="3">Whole animal</tissue>
    </source>
</reference>
<dbReference type="OrthoDB" id="2132071at2759"/>
<feature type="signal peptide" evidence="1">
    <location>
        <begin position="1"/>
        <end position="22"/>
    </location>
</feature>
<keyword evidence="4" id="KW-1185">Reference proteome</keyword>
<evidence type="ECO:0000256" key="1">
    <source>
        <dbReference type="SAM" id="SignalP"/>
    </source>
</evidence>
<dbReference type="Proteomes" id="UP000275408">
    <property type="component" value="Unassembled WGS sequence"/>
</dbReference>
<dbReference type="AlphaFoldDB" id="A0A3M6UT61"/>
<protein>
    <recommendedName>
        <fullName evidence="2">Extradiol ring-cleavage dioxygenase class III enzyme subunit B domain-containing protein</fullName>
    </recommendedName>
</protein>
<feature type="domain" description="Extradiol ring-cleavage dioxygenase class III enzyme subunit B" evidence="2">
    <location>
        <begin position="48"/>
        <end position="304"/>
    </location>
</feature>
<accession>A0A3M6UT61</accession>
<comment type="caution">
    <text evidence="3">The sequence shown here is derived from an EMBL/GenBank/DDBJ whole genome shotgun (WGS) entry which is preliminary data.</text>
</comment>
<dbReference type="OMA" id="ILPHGDF"/>
<dbReference type="InterPro" id="IPR004183">
    <property type="entry name" value="Xdiol_dOase_suB"/>
</dbReference>
<evidence type="ECO:0000313" key="3">
    <source>
        <dbReference type="EMBL" id="RMX56820.1"/>
    </source>
</evidence>